<evidence type="ECO:0000313" key="2">
    <source>
        <dbReference type="EMBL" id="KAJ4004326.1"/>
    </source>
</evidence>
<comment type="caution">
    <text evidence="2">The sequence shown here is derived from an EMBL/GenBank/DDBJ whole genome shotgun (WGS) entry which is preliminary data.</text>
</comment>
<accession>A0A9W8PFG7</accession>
<feature type="compositionally biased region" description="Polar residues" evidence="1">
    <location>
        <begin position="1"/>
        <end position="26"/>
    </location>
</feature>
<name>A0A9W8PFG7_9HYPO</name>
<proteinExistence type="predicted"/>
<gene>
    <name evidence="2" type="ORF">NW766_011630</name>
</gene>
<feature type="region of interest" description="Disordered" evidence="1">
    <location>
        <begin position="99"/>
        <end position="124"/>
    </location>
</feature>
<reference evidence="2" key="1">
    <citation type="submission" date="2022-10" db="EMBL/GenBank/DDBJ databases">
        <title>Fusarium specimens isolated from Avocado Roots.</title>
        <authorList>
            <person name="Stajich J."/>
            <person name="Roper C."/>
            <person name="Heimlech-Rivalta G."/>
        </authorList>
    </citation>
    <scope>NUCLEOTIDE SEQUENCE</scope>
    <source>
        <strain evidence="2">CF00143</strain>
    </source>
</reference>
<keyword evidence="3" id="KW-1185">Reference proteome</keyword>
<dbReference type="AlphaFoldDB" id="A0A9W8PFG7"/>
<protein>
    <submittedName>
        <fullName evidence="2">Uncharacterized protein</fullName>
    </submittedName>
</protein>
<sequence length="325" mass="36320">MLSNMKQLTPLITNSLPGNQFSQQGSDVPGEQASSCGFKIFMPLRNEAGAERRIYRLNIEDLSKWKHELRPKRRANKVNRISQSTGAIKGELTLTNSSYPLGQALSSPESSPPDSPESASSCDSPMYTMDEMRLLVPGSGDGEIDSKTIADRWKTNMILEGKMTPPPCRDYEGPYAACFKVMAVMEEREQGKARRHAAWKTTLQSRLANDGPKGWEFLHSIICDGQSPELGAPKFPAYHPKQKAYVLTRDFKDGKYIVSAARNLNACSAREVSKLVNRIGEKGWQDVIYVAMEDEDIPYCFEGKVEDDGQELLNWGEFVEVEIEA</sequence>
<evidence type="ECO:0000256" key="1">
    <source>
        <dbReference type="SAM" id="MobiDB-lite"/>
    </source>
</evidence>
<dbReference type="OrthoDB" id="5056676at2759"/>
<evidence type="ECO:0000313" key="3">
    <source>
        <dbReference type="Proteomes" id="UP001152130"/>
    </source>
</evidence>
<organism evidence="2 3">
    <name type="scientific">Fusarium irregulare</name>
    <dbReference type="NCBI Taxonomy" id="2494466"/>
    <lineage>
        <taxon>Eukaryota</taxon>
        <taxon>Fungi</taxon>
        <taxon>Dikarya</taxon>
        <taxon>Ascomycota</taxon>
        <taxon>Pezizomycotina</taxon>
        <taxon>Sordariomycetes</taxon>
        <taxon>Hypocreomycetidae</taxon>
        <taxon>Hypocreales</taxon>
        <taxon>Nectriaceae</taxon>
        <taxon>Fusarium</taxon>
        <taxon>Fusarium incarnatum-equiseti species complex</taxon>
    </lineage>
</organism>
<dbReference type="Proteomes" id="UP001152130">
    <property type="component" value="Unassembled WGS sequence"/>
</dbReference>
<feature type="region of interest" description="Disordered" evidence="1">
    <location>
        <begin position="1"/>
        <end position="32"/>
    </location>
</feature>
<dbReference type="EMBL" id="JAPDHF010000024">
    <property type="protein sequence ID" value="KAJ4004326.1"/>
    <property type="molecule type" value="Genomic_DNA"/>
</dbReference>